<sequence>MLSGCTGARETVGPDTGIPPFDLDVSPPIITPSTNAVLSLIQTLPLDFQQLDNKWALFSSDSQYGGFTPFANVHVDIAANGQGYLDPQPWFFYAGPNPPDTLDVIIYAHVATDLGDTLAWNSCIIQVVSD</sequence>
<comment type="caution">
    <text evidence="1">The sequence shown here is derived from an EMBL/GenBank/DDBJ whole genome shotgun (WGS) entry which is preliminary data.</text>
</comment>
<proteinExistence type="predicted"/>
<name>A0A532UYI3_UNCL8</name>
<accession>A0A532UYI3</accession>
<gene>
    <name evidence="1" type="ORF">CEE37_09820</name>
</gene>
<protein>
    <submittedName>
        <fullName evidence="1">Uncharacterized protein</fullName>
    </submittedName>
</protein>
<dbReference type="EMBL" id="NJBN01000006">
    <property type="protein sequence ID" value="TKJ40024.1"/>
    <property type="molecule type" value="Genomic_DNA"/>
</dbReference>
<evidence type="ECO:0000313" key="2">
    <source>
        <dbReference type="Proteomes" id="UP000319619"/>
    </source>
</evidence>
<evidence type="ECO:0000313" key="1">
    <source>
        <dbReference type="EMBL" id="TKJ40024.1"/>
    </source>
</evidence>
<dbReference type="AlphaFoldDB" id="A0A532UYI3"/>
<dbReference type="Proteomes" id="UP000319619">
    <property type="component" value="Unassembled WGS sequence"/>
</dbReference>
<reference evidence="1 2" key="1">
    <citation type="submission" date="2017-06" db="EMBL/GenBank/DDBJ databases">
        <title>Novel microbial phyla capable of carbon fixation and sulfur reduction in deep-sea sediments.</title>
        <authorList>
            <person name="Huang J."/>
            <person name="Baker B."/>
            <person name="Wang Y."/>
        </authorList>
    </citation>
    <scope>NUCLEOTIDE SEQUENCE [LARGE SCALE GENOMIC DNA]</scope>
    <source>
        <strain evidence="1">B3_LCP</strain>
    </source>
</reference>
<organism evidence="1 2">
    <name type="scientific">candidate division LCP-89 bacterium B3_LCP</name>
    <dbReference type="NCBI Taxonomy" id="2012998"/>
    <lineage>
        <taxon>Bacteria</taxon>
        <taxon>Pseudomonadati</taxon>
        <taxon>Bacteria division LCP-89</taxon>
    </lineage>
</organism>